<accession>A0ABP0ZRJ5</accession>
<keyword evidence="7" id="KW-0328">Glycosyltransferase</keyword>
<evidence type="ECO:0000256" key="7">
    <source>
        <dbReference type="ARBA" id="ARBA00022676"/>
    </source>
</evidence>
<dbReference type="InterPro" id="IPR025993">
    <property type="entry name" value="Ceramide_glucosylTrfase"/>
</dbReference>
<dbReference type="Pfam" id="PF13506">
    <property type="entry name" value="Glyco_transf_21"/>
    <property type="match status" value="1"/>
</dbReference>
<evidence type="ECO:0000256" key="16">
    <source>
        <dbReference type="SAM" id="Phobius"/>
    </source>
</evidence>
<dbReference type="EC" id="2.4.1.80" evidence="5"/>
<evidence type="ECO:0000256" key="9">
    <source>
        <dbReference type="ARBA" id="ARBA00022692"/>
    </source>
</evidence>
<protein>
    <recommendedName>
        <fullName evidence="6">Ceramide glucosyltransferase</fullName>
        <ecNumber evidence="5">2.4.1.80</ecNumber>
    </recommendedName>
    <alternativeName>
        <fullName evidence="13">Glucosylceramide synthase</fullName>
    </alternativeName>
    <alternativeName>
        <fullName evidence="14">UDP-glucose ceramide glucosyltransferase</fullName>
    </alternativeName>
    <alternativeName>
        <fullName evidence="12">UDP-glucose:N-acylsphingosine D-glucosyltransferase</fullName>
    </alternativeName>
</protein>
<evidence type="ECO:0000256" key="13">
    <source>
        <dbReference type="ARBA" id="ARBA00031543"/>
    </source>
</evidence>
<evidence type="ECO:0000313" key="17">
    <source>
        <dbReference type="EMBL" id="CAK9441136.1"/>
    </source>
</evidence>
<dbReference type="RefSeq" id="XP_066831943.1">
    <property type="nucleotide sequence ID" value="XM_066975290.1"/>
</dbReference>
<keyword evidence="18" id="KW-1185">Reference proteome</keyword>
<feature type="compositionally biased region" description="Low complexity" evidence="15">
    <location>
        <begin position="251"/>
        <end position="263"/>
    </location>
</feature>
<feature type="compositionally biased region" description="Basic residues" evidence="15">
    <location>
        <begin position="269"/>
        <end position="284"/>
    </location>
</feature>
<evidence type="ECO:0000256" key="11">
    <source>
        <dbReference type="ARBA" id="ARBA00023136"/>
    </source>
</evidence>
<comment type="pathway">
    <text evidence="2">Lipid metabolism; sphingolipid metabolism.</text>
</comment>
<evidence type="ECO:0000256" key="1">
    <source>
        <dbReference type="ARBA" id="ARBA00004141"/>
    </source>
</evidence>
<evidence type="ECO:0000256" key="2">
    <source>
        <dbReference type="ARBA" id="ARBA00004760"/>
    </source>
</evidence>
<reference evidence="17 18" key="1">
    <citation type="submission" date="2024-03" db="EMBL/GenBank/DDBJ databases">
        <authorList>
            <person name="Brejova B."/>
        </authorList>
    </citation>
    <scope>NUCLEOTIDE SEQUENCE [LARGE SCALE GENOMIC DNA]</scope>
    <source>
        <strain evidence="17 18">CBS 14171</strain>
    </source>
</reference>
<keyword evidence="11 16" id="KW-0472">Membrane</keyword>
<comment type="pathway">
    <text evidence="3">Sphingolipid metabolism.</text>
</comment>
<dbReference type="PANTHER" id="PTHR12726:SF0">
    <property type="entry name" value="CERAMIDE GLUCOSYLTRANSFERASE"/>
    <property type="match status" value="1"/>
</dbReference>
<dbReference type="EMBL" id="OZ022410">
    <property type="protein sequence ID" value="CAK9441136.1"/>
    <property type="molecule type" value="Genomic_DNA"/>
</dbReference>
<keyword evidence="8" id="KW-0808">Transferase</keyword>
<evidence type="ECO:0000256" key="3">
    <source>
        <dbReference type="ARBA" id="ARBA00004991"/>
    </source>
</evidence>
<evidence type="ECO:0000256" key="5">
    <source>
        <dbReference type="ARBA" id="ARBA00012699"/>
    </source>
</evidence>
<comment type="subcellular location">
    <subcellularLocation>
        <location evidence="1">Membrane</location>
        <topology evidence="1">Multi-pass membrane protein</topology>
    </subcellularLocation>
</comment>
<dbReference type="InterPro" id="IPR029044">
    <property type="entry name" value="Nucleotide-diphossugar_trans"/>
</dbReference>
<name>A0ABP0ZRJ5_9ASCO</name>
<proteinExistence type="inferred from homology"/>
<sequence length="557" mass="63848">MEELSWSRYFAGVFFLIWYIVILIAAYSGFIEILLKFRSRKNLTAAGGVPGPSKDAQELATLEGVTIIRPIKGIDPELSSCLESSFVQDYPSEKIQILFCVDNPRDRSIPIIRKLIKRYPTIDAEILISEGYNEESKISTEHYGPNPKVNNLAKGFIKAKFDILWVMDSNVWASSNILKNSVVTLNSNLNNGRKLGDQRPVKLVHHVPLAVCTDSISDSSWETIALDHLENRITPTASDEDSDNSMHSLTNRKTTPSRSSTPTWESLQHPHKQHKQHKQHNLSKSGKKLGATLDEMFLHTSHSKFYISLNNLAVAPCVNGKSNIYRKSDLDQSVKLMPFKDSHFFRDPKVKRDALDYTSQSIPGNAIKFFSRYIGEDNMIGIALWENCNGRTGLTGDVVVQPLSPENNTVQDYVKRRVRWLRVRKYMVLMATLIEPTTESIVCGIYGTFAVSTVFFSQWFSIKWFLMHMTIWLLTDYIQYNVLIMLAKDKSNITYLPQWMNSVCVIDSVHKFWQWFKVWCIRELLALPIWIIAMWGHEIDWRGAPFKIKNDLTAEEL</sequence>
<dbReference type="SUPFAM" id="SSF53448">
    <property type="entry name" value="Nucleotide-diphospho-sugar transferases"/>
    <property type="match status" value="1"/>
</dbReference>
<gene>
    <name evidence="17" type="ORF">LODBEIA_P50050</name>
</gene>
<evidence type="ECO:0000256" key="8">
    <source>
        <dbReference type="ARBA" id="ARBA00022679"/>
    </source>
</evidence>
<dbReference type="PANTHER" id="PTHR12726">
    <property type="entry name" value="CERAMIDE GLUCOSYLTRANSFERASE"/>
    <property type="match status" value="1"/>
</dbReference>
<evidence type="ECO:0000256" key="6">
    <source>
        <dbReference type="ARBA" id="ARBA00019988"/>
    </source>
</evidence>
<organism evidence="17 18">
    <name type="scientific">Lodderomyces beijingensis</name>
    <dbReference type="NCBI Taxonomy" id="1775926"/>
    <lineage>
        <taxon>Eukaryota</taxon>
        <taxon>Fungi</taxon>
        <taxon>Dikarya</taxon>
        <taxon>Ascomycota</taxon>
        <taxon>Saccharomycotina</taxon>
        <taxon>Pichiomycetes</taxon>
        <taxon>Debaryomycetaceae</taxon>
        <taxon>Candida/Lodderomyces clade</taxon>
        <taxon>Lodderomyces</taxon>
    </lineage>
</organism>
<dbReference type="GeneID" id="92210201"/>
<evidence type="ECO:0000256" key="4">
    <source>
        <dbReference type="ARBA" id="ARBA00006739"/>
    </source>
</evidence>
<dbReference type="Gene3D" id="3.90.550.10">
    <property type="entry name" value="Spore Coat Polysaccharide Biosynthesis Protein SpsA, Chain A"/>
    <property type="match status" value="1"/>
</dbReference>
<comment type="similarity">
    <text evidence="4">Belongs to the glycosyltransferase 2 family.</text>
</comment>
<keyword evidence="10 16" id="KW-1133">Transmembrane helix</keyword>
<evidence type="ECO:0000256" key="12">
    <source>
        <dbReference type="ARBA" id="ARBA00031017"/>
    </source>
</evidence>
<evidence type="ECO:0000256" key="10">
    <source>
        <dbReference type="ARBA" id="ARBA00022989"/>
    </source>
</evidence>
<feature type="region of interest" description="Disordered" evidence="15">
    <location>
        <begin position="235"/>
        <end position="284"/>
    </location>
</feature>
<evidence type="ECO:0000256" key="14">
    <source>
        <dbReference type="ARBA" id="ARBA00032575"/>
    </source>
</evidence>
<feature type="transmembrane region" description="Helical" evidence="16">
    <location>
        <begin position="12"/>
        <end position="35"/>
    </location>
</feature>
<evidence type="ECO:0000256" key="15">
    <source>
        <dbReference type="SAM" id="MobiDB-lite"/>
    </source>
</evidence>
<dbReference type="Proteomes" id="UP001497383">
    <property type="component" value="Chromosome 6"/>
</dbReference>
<keyword evidence="9 16" id="KW-0812">Transmembrane</keyword>
<evidence type="ECO:0000313" key="18">
    <source>
        <dbReference type="Proteomes" id="UP001497383"/>
    </source>
</evidence>